<evidence type="ECO:0000313" key="2">
    <source>
        <dbReference type="EMBL" id="MBW0524752.1"/>
    </source>
</evidence>
<proteinExistence type="predicted"/>
<dbReference type="EMBL" id="AVOT02031258">
    <property type="protein sequence ID" value="MBW0524752.1"/>
    <property type="molecule type" value="Genomic_DNA"/>
</dbReference>
<organism evidence="2 3">
    <name type="scientific">Austropuccinia psidii MF-1</name>
    <dbReference type="NCBI Taxonomy" id="1389203"/>
    <lineage>
        <taxon>Eukaryota</taxon>
        <taxon>Fungi</taxon>
        <taxon>Dikarya</taxon>
        <taxon>Basidiomycota</taxon>
        <taxon>Pucciniomycotina</taxon>
        <taxon>Pucciniomycetes</taxon>
        <taxon>Pucciniales</taxon>
        <taxon>Sphaerophragmiaceae</taxon>
        <taxon>Austropuccinia</taxon>
    </lineage>
</organism>
<protein>
    <submittedName>
        <fullName evidence="2">Uncharacterized protein</fullName>
    </submittedName>
</protein>
<gene>
    <name evidence="2" type="ORF">O181_064467</name>
</gene>
<reference evidence="2" key="1">
    <citation type="submission" date="2021-03" db="EMBL/GenBank/DDBJ databases">
        <title>Draft genome sequence of rust myrtle Austropuccinia psidii MF-1, a brazilian biotype.</title>
        <authorList>
            <person name="Quecine M.C."/>
            <person name="Pachon D.M.R."/>
            <person name="Bonatelli M.L."/>
            <person name="Correr F.H."/>
            <person name="Franceschini L.M."/>
            <person name="Leite T.F."/>
            <person name="Margarido G.R.A."/>
            <person name="Almeida C.A."/>
            <person name="Ferrarezi J.A."/>
            <person name="Labate C.A."/>
        </authorList>
    </citation>
    <scope>NUCLEOTIDE SEQUENCE</scope>
    <source>
        <strain evidence="2">MF-1</strain>
    </source>
</reference>
<feature type="region of interest" description="Disordered" evidence="1">
    <location>
        <begin position="123"/>
        <end position="144"/>
    </location>
</feature>
<accession>A0A9Q3ERK5</accession>
<evidence type="ECO:0000313" key="3">
    <source>
        <dbReference type="Proteomes" id="UP000765509"/>
    </source>
</evidence>
<dbReference type="Proteomes" id="UP000765509">
    <property type="component" value="Unassembled WGS sequence"/>
</dbReference>
<evidence type="ECO:0000256" key="1">
    <source>
        <dbReference type="SAM" id="MobiDB-lite"/>
    </source>
</evidence>
<dbReference type="AlphaFoldDB" id="A0A9Q3ERK5"/>
<comment type="caution">
    <text evidence="2">The sequence shown here is derived from an EMBL/GenBank/DDBJ whole genome shotgun (WGS) entry which is preliminary data.</text>
</comment>
<sequence>MASSEHSDPSQNYDSYKAFEGLDPAFNECLANGKDFFQHYDPGSSKCHYCYIEKKPCRQTGRQASNVRRYLWSRKDGPFGKELTVSEAPTPDGTSGFSHLSGSRKRDVARWTNFGGPIPVGGRPIYSSSEVQSPESILKDSSHARPALTQAVRPSPIQQPRNSRIITPQQLQPMVSFSRRRDGFSPFPFPATQVFQRRDHWPIRVTKEDPNAASENKEAVARLLRRDDRNSREVIVYANDRTIPGTSSEDMAAKLSWYEYELINNFQRTFDDLGGDN</sequence>
<name>A0A9Q3ERK5_9BASI</name>
<feature type="compositionally biased region" description="Polar residues" evidence="1">
    <location>
        <begin position="126"/>
        <end position="135"/>
    </location>
</feature>
<keyword evidence="3" id="KW-1185">Reference proteome</keyword>